<keyword evidence="1" id="KW-1185">Reference proteome</keyword>
<proteinExistence type="predicted"/>
<evidence type="ECO:0000313" key="1">
    <source>
        <dbReference type="Proteomes" id="UP000887540"/>
    </source>
</evidence>
<dbReference type="Proteomes" id="UP000887540">
    <property type="component" value="Unplaced"/>
</dbReference>
<sequence>MFGLPGNQTPRITSQNLREIDWTQVDRRSEEGWWHLYPFGERYFDAELDKRPWMDKQIDLDFFFPYYGFRFNYTFIFHEGFLAFSNPWFIQPPFTFPNPHWPNKPDPSLIAAFMADQQLQYVGDTRISNVWYRIIER</sequence>
<dbReference type="AlphaFoldDB" id="A0A914DAQ5"/>
<organism evidence="1 2">
    <name type="scientific">Acrobeloides nanus</name>
    <dbReference type="NCBI Taxonomy" id="290746"/>
    <lineage>
        <taxon>Eukaryota</taxon>
        <taxon>Metazoa</taxon>
        <taxon>Ecdysozoa</taxon>
        <taxon>Nematoda</taxon>
        <taxon>Chromadorea</taxon>
        <taxon>Rhabditida</taxon>
        <taxon>Tylenchina</taxon>
        <taxon>Cephalobomorpha</taxon>
        <taxon>Cephaloboidea</taxon>
        <taxon>Cephalobidae</taxon>
        <taxon>Acrobeloides</taxon>
    </lineage>
</organism>
<protein>
    <submittedName>
        <fullName evidence="2">Uncharacterized protein</fullName>
    </submittedName>
</protein>
<evidence type="ECO:0000313" key="2">
    <source>
        <dbReference type="WBParaSite" id="ACRNAN_scaffold20887.g16088.t1"/>
    </source>
</evidence>
<accession>A0A914DAQ5</accession>
<reference evidence="2" key="1">
    <citation type="submission" date="2022-11" db="UniProtKB">
        <authorList>
            <consortium name="WormBaseParasite"/>
        </authorList>
    </citation>
    <scope>IDENTIFICATION</scope>
</reference>
<dbReference type="WBParaSite" id="ACRNAN_scaffold20887.g16088.t1">
    <property type="protein sequence ID" value="ACRNAN_scaffold20887.g16088.t1"/>
    <property type="gene ID" value="ACRNAN_scaffold20887.g16088"/>
</dbReference>
<name>A0A914DAQ5_9BILA</name>